<keyword evidence="4" id="KW-0238">DNA-binding</keyword>
<dbReference type="InterPro" id="IPR013324">
    <property type="entry name" value="RNA_pol_sigma_r3/r4-like"/>
</dbReference>
<evidence type="ECO:0000256" key="2">
    <source>
        <dbReference type="ARBA" id="ARBA00023015"/>
    </source>
</evidence>
<comment type="caution">
    <text evidence="8">The sequence shown here is derived from an EMBL/GenBank/DDBJ whole genome shotgun (WGS) entry which is preliminary data.</text>
</comment>
<dbReference type="Gene3D" id="1.10.10.10">
    <property type="entry name" value="Winged helix-like DNA-binding domain superfamily/Winged helix DNA-binding domain"/>
    <property type="match status" value="1"/>
</dbReference>
<evidence type="ECO:0000313" key="8">
    <source>
        <dbReference type="EMBL" id="NEN22391.1"/>
    </source>
</evidence>
<dbReference type="AlphaFoldDB" id="A0A7K3WN13"/>
<dbReference type="InterPro" id="IPR013249">
    <property type="entry name" value="RNA_pol_sigma70_r4_t2"/>
</dbReference>
<dbReference type="PANTHER" id="PTHR43133:SF8">
    <property type="entry name" value="RNA POLYMERASE SIGMA FACTOR HI_1459-RELATED"/>
    <property type="match status" value="1"/>
</dbReference>
<dbReference type="NCBIfam" id="TIGR02937">
    <property type="entry name" value="sigma70-ECF"/>
    <property type="match status" value="1"/>
</dbReference>
<feature type="domain" description="RNA polymerase sigma factor 70 region 4 type 2" evidence="7">
    <location>
        <begin position="130"/>
        <end position="169"/>
    </location>
</feature>
<dbReference type="GO" id="GO:0006352">
    <property type="term" value="P:DNA-templated transcription initiation"/>
    <property type="evidence" value="ECO:0007669"/>
    <property type="project" value="InterPro"/>
</dbReference>
<proteinExistence type="inferred from homology"/>
<dbReference type="Pfam" id="PF04542">
    <property type="entry name" value="Sigma70_r2"/>
    <property type="match status" value="1"/>
</dbReference>
<gene>
    <name evidence="8" type="ORF">G3O08_02600</name>
</gene>
<dbReference type="InterPro" id="IPR013325">
    <property type="entry name" value="RNA_pol_sigma_r2"/>
</dbReference>
<name>A0A7K3WN13_9FLAO</name>
<evidence type="ECO:0000313" key="9">
    <source>
        <dbReference type="Proteomes" id="UP000486602"/>
    </source>
</evidence>
<accession>A0A7K3WN13</accession>
<reference evidence="8 9" key="1">
    <citation type="submission" date="2020-02" db="EMBL/GenBank/DDBJ databases">
        <title>Out from the shadows clarifying the taxonomy of the family Cryomorphaceae and related taxa by utilizing the GTDB taxonomic framework.</title>
        <authorList>
            <person name="Bowman J.P."/>
        </authorList>
    </citation>
    <scope>NUCLEOTIDE SEQUENCE [LARGE SCALE GENOMIC DNA]</scope>
    <source>
        <strain evidence="8 9">QSSC 1-22</strain>
    </source>
</reference>
<protein>
    <submittedName>
        <fullName evidence="8">Sigma-70 family RNA polymerase sigma factor</fullName>
    </submittedName>
</protein>
<dbReference type="GO" id="GO:0003677">
    <property type="term" value="F:DNA binding"/>
    <property type="evidence" value="ECO:0007669"/>
    <property type="project" value="UniProtKB-KW"/>
</dbReference>
<dbReference type="InterPro" id="IPR036388">
    <property type="entry name" value="WH-like_DNA-bd_sf"/>
</dbReference>
<dbReference type="Pfam" id="PF08281">
    <property type="entry name" value="Sigma70_r4_2"/>
    <property type="match status" value="1"/>
</dbReference>
<dbReference type="InterPro" id="IPR014284">
    <property type="entry name" value="RNA_pol_sigma-70_dom"/>
</dbReference>
<dbReference type="RefSeq" id="WP_163283092.1">
    <property type="nucleotide sequence ID" value="NZ_JAAGVY010000002.1"/>
</dbReference>
<dbReference type="SUPFAM" id="SSF88946">
    <property type="entry name" value="Sigma2 domain of RNA polymerase sigma factors"/>
    <property type="match status" value="1"/>
</dbReference>
<dbReference type="GO" id="GO:0016987">
    <property type="term" value="F:sigma factor activity"/>
    <property type="evidence" value="ECO:0007669"/>
    <property type="project" value="UniProtKB-KW"/>
</dbReference>
<feature type="domain" description="RNA polymerase sigma-70 region 2" evidence="6">
    <location>
        <begin position="26"/>
        <end position="95"/>
    </location>
</feature>
<keyword evidence="2" id="KW-0805">Transcription regulation</keyword>
<evidence type="ECO:0000256" key="5">
    <source>
        <dbReference type="ARBA" id="ARBA00023163"/>
    </source>
</evidence>
<sequence>MQSKIVSDQELVSAYLKGNETAFEILLKRHKDRIFTQIVLMVRDREVADDIFQETFMKAIRTLKQGKYNEEGKFLPWVLRIAHNLSIDHFRKAKKMPKVRSDENFDVFAGIANDEKNVEDVWIEDIIHGDIRQLIDELPEEQKEVVMMRHYNNMSFKEISDRCNVSINTSLGRMRYALINMRKLIEKNNITLTK</sequence>
<keyword evidence="9" id="KW-1185">Reference proteome</keyword>
<keyword evidence="3" id="KW-0731">Sigma factor</keyword>
<evidence type="ECO:0000256" key="1">
    <source>
        <dbReference type="ARBA" id="ARBA00010641"/>
    </source>
</evidence>
<dbReference type="SUPFAM" id="SSF88659">
    <property type="entry name" value="Sigma3 and sigma4 domains of RNA polymerase sigma factors"/>
    <property type="match status" value="1"/>
</dbReference>
<dbReference type="CDD" id="cd06171">
    <property type="entry name" value="Sigma70_r4"/>
    <property type="match status" value="1"/>
</dbReference>
<dbReference type="InterPro" id="IPR007627">
    <property type="entry name" value="RNA_pol_sigma70_r2"/>
</dbReference>
<dbReference type="Proteomes" id="UP000486602">
    <property type="component" value="Unassembled WGS sequence"/>
</dbReference>
<evidence type="ECO:0000259" key="6">
    <source>
        <dbReference type="Pfam" id="PF04542"/>
    </source>
</evidence>
<organism evidence="8 9">
    <name type="scientific">Cryomorpha ignava</name>
    <dbReference type="NCBI Taxonomy" id="101383"/>
    <lineage>
        <taxon>Bacteria</taxon>
        <taxon>Pseudomonadati</taxon>
        <taxon>Bacteroidota</taxon>
        <taxon>Flavobacteriia</taxon>
        <taxon>Flavobacteriales</taxon>
        <taxon>Cryomorphaceae</taxon>
        <taxon>Cryomorpha</taxon>
    </lineage>
</organism>
<dbReference type="Gene3D" id="1.10.1740.10">
    <property type="match status" value="1"/>
</dbReference>
<dbReference type="PANTHER" id="PTHR43133">
    <property type="entry name" value="RNA POLYMERASE ECF-TYPE SIGMA FACTO"/>
    <property type="match status" value="1"/>
</dbReference>
<dbReference type="EMBL" id="JAAGVY010000002">
    <property type="protein sequence ID" value="NEN22391.1"/>
    <property type="molecule type" value="Genomic_DNA"/>
</dbReference>
<evidence type="ECO:0000256" key="4">
    <source>
        <dbReference type="ARBA" id="ARBA00023125"/>
    </source>
</evidence>
<evidence type="ECO:0000259" key="7">
    <source>
        <dbReference type="Pfam" id="PF08281"/>
    </source>
</evidence>
<comment type="similarity">
    <text evidence="1">Belongs to the sigma-70 factor family. ECF subfamily.</text>
</comment>
<dbReference type="InterPro" id="IPR039425">
    <property type="entry name" value="RNA_pol_sigma-70-like"/>
</dbReference>
<evidence type="ECO:0000256" key="3">
    <source>
        <dbReference type="ARBA" id="ARBA00023082"/>
    </source>
</evidence>
<keyword evidence="5" id="KW-0804">Transcription</keyword>